<reference evidence="2 3" key="1">
    <citation type="journal article" date="2012" name="Science">
        <title>The Paleozoic origin of enzymatic lignin decomposition reconstructed from 31 fungal genomes.</title>
        <authorList>
            <person name="Floudas D."/>
            <person name="Binder M."/>
            <person name="Riley R."/>
            <person name="Barry K."/>
            <person name="Blanchette R.A."/>
            <person name="Henrissat B."/>
            <person name="Martinez A.T."/>
            <person name="Otillar R."/>
            <person name="Spatafora J.W."/>
            <person name="Yadav J.S."/>
            <person name="Aerts A."/>
            <person name="Benoit I."/>
            <person name="Boyd A."/>
            <person name="Carlson A."/>
            <person name="Copeland A."/>
            <person name="Coutinho P.M."/>
            <person name="de Vries R.P."/>
            <person name="Ferreira P."/>
            <person name="Findley K."/>
            <person name="Foster B."/>
            <person name="Gaskell J."/>
            <person name="Glotzer D."/>
            <person name="Gorecki P."/>
            <person name="Heitman J."/>
            <person name="Hesse C."/>
            <person name="Hori C."/>
            <person name="Igarashi K."/>
            <person name="Jurgens J.A."/>
            <person name="Kallen N."/>
            <person name="Kersten P."/>
            <person name="Kohler A."/>
            <person name="Kuees U."/>
            <person name="Kumar T.K.A."/>
            <person name="Kuo A."/>
            <person name="LaButti K."/>
            <person name="Larrondo L.F."/>
            <person name="Lindquist E."/>
            <person name="Ling A."/>
            <person name="Lombard V."/>
            <person name="Lucas S."/>
            <person name="Lundell T."/>
            <person name="Martin R."/>
            <person name="McLaughlin D.J."/>
            <person name="Morgenstern I."/>
            <person name="Morin E."/>
            <person name="Murat C."/>
            <person name="Nagy L.G."/>
            <person name="Nolan M."/>
            <person name="Ohm R.A."/>
            <person name="Patyshakuliyeva A."/>
            <person name="Rokas A."/>
            <person name="Ruiz-Duenas F.J."/>
            <person name="Sabat G."/>
            <person name="Salamov A."/>
            <person name="Samejima M."/>
            <person name="Schmutz J."/>
            <person name="Slot J.C."/>
            <person name="St John F."/>
            <person name="Stenlid J."/>
            <person name="Sun H."/>
            <person name="Sun S."/>
            <person name="Syed K."/>
            <person name="Tsang A."/>
            <person name="Wiebenga A."/>
            <person name="Young D."/>
            <person name="Pisabarro A."/>
            <person name="Eastwood D.C."/>
            <person name="Martin F."/>
            <person name="Cullen D."/>
            <person name="Grigoriev I.V."/>
            <person name="Hibbett D.S."/>
        </authorList>
    </citation>
    <scope>NUCLEOTIDE SEQUENCE</scope>
    <source>
        <strain evidence="3">FP-58527</strain>
    </source>
</reference>
<dbReference type="HOGENOM" id="CLU_013084_3_0_1"/>
<sequence length="400" mass="44323">MNHGHHYLSGKRVCSSARKEVNIRSGRGCSKAGNGTFSILHPLVPLIVLHASKRHDAHTQSNRTFVRTQEWRRQIPHLVDGFLAWKAGNPPCEADGLQSWDVLLVDFNEARAGEVIPASSDEYPNESLARHGYLGTAPTRPFVAIAFYTLEAYRQLHHVCPQLSIQAQVQALCRLHTVPYKRTLVNQFSITYDVYLEILHQVDLRVDKVLGRDTSNWKALNACSPCLYKLEGEPPLQYSMLVTMDGNQSLKLVDELFRVGKTLRDDRHGRSQLWLTMEEVDRWKDEAAEGASTPPASSAAAATDACEGGDYDEAFGFLGSPGKGDAQSQADVATCVERWQNAGPESRKKMFALFAITGVFVCLCWHGHLLAICDMVRSGELYVATISHSLAPLDSICFAG</sequence>
<dbReference type="OrthoDB" id="3251205at2759"/>
<dbReference type="eggNOG" id="ENOG502RUZM">
    <property type="taxonomic scope" value="Eukaryota"/>
</dbReference>
<keyword evidence="3" id="KW-1185">Reference proteome</keyword>
<proteinExistence type="predicted"/>
<organism evidence="2 3">
    <name type="scientific">Fomitopsis schrenkii</name>
    <name type="common">Brown rot fungus</name>
    <dbReference type="NCBI Taxonomy" id="2126942"/>
    <lineage>
        <taxon>Eukaryota</taxon>
        <taxon>Fungi</taxon>
        <taxon>Dikarya</taxon>
        <taxon>Basidiomycota</taxon>
        <taxon>Agaricomycotina</taxon>
        <taxon>Agaricomycetes</taxon>
        <taxon>Polyporales</taxon>
        <taxon>Fomitopsis</taxon>
    </lineage>
</organism>
<accession>S8EST8</accession>
<evidence type="ECO:0008006" key="4">
    <source>
        <dbReference type="Google" id="ProtNLM"/>
    </source>
</evidence>
<dbReference type="InterPro" id="IPR040521">
    <property type="entry name" value="KDZ"/>
</dbReference>
<keyword evidence="1" id="KW-0472">Membrane</keyword>
<evidence type="ECO:0000313" key="3">
    <source>
        <dbReference type="Proteomes" id="UP000015241"/>
    </source>
</evidence>
<evidence type="ECO:0000313" key="2">
    <source>
        <dbReference type="EMBL" id="EPS92790.1"/>
    </source>
</evidence>
<keyword evidence="1" id="KW-0812">Transmembrane</keyword>
<dbReference type="STRING" id="743788.S8EST8"/>
<dbReference type="AlphaFoldDB" id="S8EST8"/>
<feature type="transmembrane region" description="Helical" evidence="1">
    <location>
        <begin position="350"/>
        <end position="372"/>
    </location>
</feature>
<evidence type="ECO:0000256" key="1">
    <source>
        <dbReference type="SAM" id="Phobius"/>
    </source>
</evidence>
<dbReference type="EMBL" id="KE504350">
    <property type="protein sequence ID" value="EPS92790.1"/>
    <property type="molecule type" value="Genomic_DNA"/>
</dbReference>
<gene>
    <name evidence="2" type="ORF">FOMPIDRAFT_1137302</name>
</gene>
<dbReference type="Pfam" id="PF18758">
    <property type="entry name" value="KDZ"/>
    <property type="match status" value="1"/>
</dbReference>
<protein>
    <recommendedName>
        <fullName evidence="4">CxC1-like cysteine cluster associated with KDZ transposases domain-containing protein</fullName>
    </recommendedName>
</protein>
<name>S8EST8_FOMSC</name>
<dbReference type="InParanoid" id="S8EST8"/>
<keyword evidence="1" id="KW-1133">Transmembrane helix</keyword>
<dbReference type="Proteomes" id="UP000015241">
    <property type="component" value="Unassembled WGS sequence"/>
</dbReference>